<accession>A0A1E7WJL3</accession>
<sequence length="31" mass="3195">MLTIIENLPVAVALTAVALRLYLGAKPGSAK</sequence>
<name>A0A1E7WJL3_9BURK</name>
<protein>
    <submittedName>
        <fullName evidence="1">Uncharacterized protein</fullName>
    </submittedName>
</protein>
<reference evidence="2" key="1">
    <citation type="journal article" date="2016" name="Front. Microbiol.">
        <title>Molecular Keys to the Janthinobacterium and Duganella spp. Interaction with the Plant Pathogen Fusarium graminearum.</title>
        <authorList>
            <person name="Haack F.S."/>
            <person name="Poehlein A."/>
            <person name="Kroger C."/>
            <person name="Voigt C.A."/>
            <person name="Piepenbring M."/>
            <person name="Bode H.B."/>
            <person name="Daniel R."/>
            <person name="Schafer W."/>
            <person name="Streit W.R."/>
        </authorList>
    </citation>
    <scope>NUCLEOTIDE SEQUENCE [LARGE SCALE GENOMIC DNA]</scope>
    <source>
        <strain evidence="2">T54</strain>
    </source>
</reference>
<dbReference type="AlphaFoldDB" id="A0A1E7WJL3"/>
<comment type="caution">
    <text evidence="1">The sequence shown here is derived from an EMBL/GenBank/DDBJ whole genome shotgun (WGS) entry which is preliminary data.</text>
</comment>
<organism evidence="1 2">
    <name type="scientific">Duganella phyllosphaerae</name>
    <dbReference type="NCBI Taxonomy" id="762836"/>
    <lineage>
        <taxon>Bacteria</taxon>
        <taxon>Pseudomonadati</taxon>
        <taxon>Pseudomonadota</taxon>
        <taxon>Betaproteobacteria</taxon>
        <taxon>Burkholderiales</taxon>
        <taxon>Oxalobacteraceae</taxon>
        <taxon>Telluria group</taxon>
        <taxon>Duganella</taxon>
    </lineage>
</organism>
<evidence type="ECO:0000313" key="1">
    <source>
        <dbReference type="EMBL" id="OEZ98867.1"/>
    </source>
</evidence>
<dbReference type="Proteomes" id="UP000175989">
    <property type="component" value="Unassembled WGS sequence"/>
</dbReference>
<evidence type="ECO:0000313" key="2">
    <source>
        <dbReference type="Proteomes" id="UP000175989"/>
    </source>
</evidence>
<proteinExistence type="predicted"/>
<keyword evidence="2" id="KW-1185">Reference proteome</keyword>
<dbReference type="EMBL" id="LROM01000090">
    <property type="protein sequence ID" value="OEZ98867.1"/>
    <property type="molecule type" value="Genomic_DNA"/>
</dbReference>
<gene>
    <name evidence="1" type="ORF">DUPY_30490</name>
</gene>